<evidence type="ECO:0000313" key="14">
    <source>
        <dbReference type="EMBL" id="EKC20823.1"/>
    </source>
</evidence>
<keyword evidence="7" id="KW-0963">Cytoplasm</keyword>
<dbReference type="GO" id="GO:0051295">
    <property type="term" value="P:establishment of meiotic spindle localization"/>
    <property type="evidence" value="ECO:0007669"/>
    <property type="project" value="TreeGrafter"/>
</dbReference>
<keyword evidence="12" id="KW-0206">Cytoskeleton</keyword>
<keyword evidence="9" id="KW-0653">Protein transport</keyword>
<keyword evidence="5" id="KW-0813">Transport</keyword>
<dbReference type="HOGENOM" id="CLU_1556773_0_0_1"/>
<evidence type="ECO:0000256" key="10">
    <source>
        <dbReference type="ARBA" id="ARBA00023136"/>
    </source>
</evidence>
<dbReference type="GO" id="GO:0005938">
    <property type="term" value="C:cell cortex"/>
    <property type="evidence" value="ECO:0007669"/>
    <property type="project" value="TreeGrafter"/>
</dbReference>
<reference evidence="14" key="1">
    <citation type="journal article" date="2012" name="Nature">
        <title>The oyster genome reveals stress adaptation and complexity of shell formation.</title>
        <authorList>
            <person name="Zhang G."/>
            <person name="Fang X."/>
            <person name="Guo X."/>
            <person name="Li L."/>
            <person name="Luo R."/>
            <person name="Xu F."/>
            <person name="Yang P."/>
            <person name="Zhang L."/>
            <person name="Wang X."/>
            <person name="Qi H."/>
            <person name="Xiong Z."/>
            <person name="Que H."/>
            <person name="Xie Y."/>
            <person name="Holland P.W."/>
            <person name="Paps J."/>
            <person name="Zhu Y."/>
            <person name="Wu F."/>
            <person name="Chen Y."/>
            <person name="Wang J."/>
            <person name="Peng C."/>
            <person name="Meng J."/>
            <person name="Yang L."/>
            <person name="Liu J."/>
            <person name="Wen B."/>
            <person name="Zhang N."/>
            <person name="Huang Z."/>
            <person name="Zhu Q."/>
            <person name="Feng Y."/>
            <person name="Mount A."/>
            <person name="Hedgecock D."/>
            <person name="Xu Z."/>
            <person name="Liu Y."/>
            <person name="Domazet-Loso T."/>
            <person name="Du Y."/>
            <person name="Sun X."/>
            <person name="Zhang S."/>
            <person name="Liu B."/>
            <person name="Cheng P."/>
            <person name="Jiang X."/>
            <person name="Li J."/>
            <person name="Fan D."/>
            <person name="Wang W."/>
            <person name="Fu W."/>
            <person name="Wang T."/>
            <person name="Wang B."/>
            <person name="Zhang J."/>
            <person name="Peng Z."/>
            <person name="Li Y."/>
            <person name="Li N."/>
            <person name="Wang J."/>
            <person name="Chen M."/>
            <person name="He Y."/>
            <person name="Tan F."/>
            <person name="Song X."/>
            <person name="Zheng Q."/>
            <person name="Huang R."/>
            <person name="Yang H."/>
            <person name="Du X."/>
            <person name="Chen L."/>
            <person name="Yang M."/>
            <person name="Gaffney P.M."/>
            <person name="Wang S."/>
            <person name="Luo L."/>
            <person name="She Z."/>
            <person name="Ming Y."/>
            <person name="Huang W."/>
            <person name="Zhang S."/>
            <person name="Huang B."/>
            <person name="Zhang Y."/>
            <person name="Qu T."/>
            <person name="Ni P."/>
            <person name="Miao G."/>
            <person name="Wang J."/>
            <person name="Wang Q."/>
            <person name="Steinberg C.E."/>
            <person name="Wang H."/>
            <person name="Li N."/>
            <person name="Qian L."/>
            <person name="Zhang G."/>
            <person name="Li Y."/>
            <person name="Yang H."/>
            <person name="Liu X."/>
            <person name="Wang J."/>
            <person name="Yin Y."/>
            <person name="Wang J."/>
        </authorList>
    </citation>
    <scope>NUCLEOTIDE SEQUENCE [LARGE SCALE GENOMIC DNA]</scope>
    <source>
        <strain evidence="14">05x7-T-G4-1.051#20</strain>
    </source>
</reference>
<dbReference type="GO" id="GO:0045010">
    <property type="term" value="P:actin nucleation"/>
    <property type="evidence" value="ECO:0007669"/>
    <property type="project" value="InterPro"/>
</dbReference>
<evidence type="ECO:0000256" key="7">
    <source>
        <dbReference type="ARBA" id="ARBA00022490"/>
    </source>
</evidence>
<dbReference type="EMBL" id="JH816437">
    <property type="protein sequence ID" value="EKC20823.1"/>
    <property type="molecule type" value="Genomic_DNA"/>
</dbReference>
<dbReference type="GO" id="GO:0005856">
    <property type="term" value="C:cytoskeleton"/>
    <property type="evidence" value="ECO:0007669"/>
    <property type="project" value="UniProtKB-SubCell"/>
</dbReference>
<accession>K1PGS5</accession>
<name>K1PGS5_MAGGI</name>
<dbReference type="InParanoid" id="K1PGS5"/>
<protein>
    <submittedName>
        <fullName evidence="14">Spire-like protein 1</fullName>
    </submittedName>
</protein>
<dbReference type="GO" id="GO:0005886">
    <property type="term" value="C:plasma membrane"/>
    <property type="evidence" value="ECO:0007669"/>
    <property type="project" value="UniProtKB-SubCell"/>
</dbReference>
<dbReference type="InterPro" id="IPR011019">
    <property type="entry name" value="KIND_dom"/>
</dbReference>
<proteinExistence type="inferred from homology"/>
<dbReference type="GO" id="GO:0048193">
    <property type="term" value="P:Golgi vesicle transport"/>
    <property type="evidence" value="ECO:0007669"/>
    <property type="project" value="TreeGrafter"/>
</dbReference>
<dbReference type="GO" id="GO:0003779">
    <property type="term" value="F:actin binding"/>
    <property type="evidence" value="ECO:0007669"/>
    <property type="project" value="UniProtKB-KW"/>
</dbReference>
<dbReference type="Gene3D" id="1.10.510.10">
    <property type="entry name" value="Transferase(Phosphotransferase) domain 1"/>
    <property type="match status" value="1"/>
</dbReference>
<comment type="subcellular location">
    <subcellularLocation>
        <location evidence="3">Cell membrane</location>
        <topology evidence="3">Peripheral membrane protein</topology>
        <orientation evidence="3">Cytoplasmic side</orientation>
    </subcellularLocation>
    <subcellularLocation>
        <location evidence="2">Cytoplasm</location>
        <location evidence="2">Cytoskeleton</location>
    </subcellularLocation>
    <subcellularLocation>
        <location evidence="1">Cytoplasmic vesicle membrane</location>
        <topology evidence="1">Peripheral membrane protein</topology>
        <orientation evidence="1">Cytoplasmic side</orientation>
    </subcellularLocation>
</comment>
<dbReference type="InterPro" id="IPR029901">
    <property type="entry name" value="Spire"/>
</dbReference>
<dbReference type="GO" id="GO:0040038">
    <property type="term" value="P:polar body extrusion after meiotic divisions"/>
    <property type="evidence" value="ECO:0007669"/>
    <property type="project" value="TreeGrafter"/>
</dbReference>
<dbReference type="Pfam" id="PF16474">
    <property type="entry name" value="KIND"/>
    <property type="match status" value="1"/>
</dbReference>
<evidence type="ECO:0000256" key="9">
    <source>
        <dbReference type="ARBA" id="ARBA00022927"/>
    </source>
</evidence>
<comment type="similarity">
    <text evidence="4">Belongs to the spire family.</text>
</comment>
<dbReference type="GO" id="GO:0030659">
    <property type="term" value="C:cytoplasmic vesicle membrane"/>
    <property type="evidence" value="ECO:0007669"/>
    <property type="project" value="UniProtKB-SubCell"/>
</dbReference>
<keyword evidence="8" id="KW-0677">Repeat</keyword>
<keyword evidence="13" id="KW-0968">Cytoplasmic vesicle</keyword>
<dbReference type="GO" id="GO:0015031">
    <property type="term" value="P:protein transport"/>
    <property type="evidence" value="ECO:0007669"/>
    <property type="project" value="UniProtKB-KW"/>
</dbReference>
<dbReference type="PANTHER" id="PTHR21345:SF3">
    <property type="entry name" value="PROTEIN SPIRE"/>
    <property type="match status" value="1"/>
</dbReference>
<dbReference type="PROSITE" id="PS51377">
    <property type="entry name" value="KIND"/>
    <property type="match status" value="1"/>
</dbReference>
<evidence type="ECO:0000256" key="11">
    <source>
        <dbReference type="ARBA" id="ARBA00023203"/>
    </source>
</evidence>
<evidence type="ECO:0000256" key="8">
    <source>
        <dbReference type="ARBA" id="ARBA00022737"/>
    </source>
</evidence>
<evidence type="ECO:0000256" key="2">
    <source>
        <dbReference type="ARBA" id="ARBA00004245"/>
    </source>
</evidence>
<dbReference type="GO" id="GO:0036089">
    <property type="term" value="P:cleavage furrow formation"/>
    <property type="evidence" value="ECO:0007669"/>
    <property type="project" value="TreeGrafter"/>
</dbReference>
<dbReference type="GO" id="GO:0008017">
    <property type="term" value="F:microtubule binding"/>
    <property type="evidence" value="ECO:0007669"/>
    <property type="project" value="TreeGrafter"/>
</dbReference>
<keyword evidence="10" id="KW-0472">Membrane</keyword>
<dbReference type="GO" id="GO:0051639">
    <property type="term" value="P:actin filament network formation"/>
    <property type="evidence" value="ECO:0007669"/>
    <property type="project" value="TreeGrafter"/>
</dbReference>
<evidence type="ECO:0000256" key="5">
    <source>
        <dbReference type="ARBA" id="ARBA00022448"/>
    </source>
</evidence>
<keyword evidence="11" id="KW-0009">Actin-binding</keyword>
<organism evidence="14">
    <name type="scientific">Magallana gigas</name>
    <name type="common">Pacific oyster</name>
    <name type="synonym">Crassostrea gigas</name>
    <dbReference type="NCBI Taxonomy" id="29159"/>
    <lineage>
        <taxon>Eukaryota</taxon>
        <taxon>Metazoa</taxon>
        <taxon>Spiralia</taxon>
        <taxon>Lophotrochozoa</taxon>
        <taxon>Mollusca</taxon>
        <taxon>Bivalvia</taxon>
        <taxon>Autobranchia</taxon>
        <taxon>Pteriomorphia</taxon>
        <taxon>Ostreida</taxon>
        <taxon>Ostreoidea</taxon>
        <taxon>Ostreidae</taxon>
        <taxon>Magallana</taxon>
    </lineage>
</organism>
<dbReference type="PANTHER" id="PTHR21345">
    <property type="entry name" value="SPIRE"/>
    <property type="match status" value="1"/>
</dbReference>
<gene>
    <name evidence="14" type="ORF">CGI_10005297</name>
</gene>
<evidence type="ECO:0000256" key="6">
    <source>
        <dbReference type="ARBA" id="ARBA00022475"/>
    </source>
</evidence>
<dbReference type="AlphaFoldDB" id="K1PGS5"/>
<evidence type="ECO:0000256" key="3">
    <source>
        <dbReference type="ARBA" id="ARBA00004413"/>
    </source>
</evidence>
<evidence type="ECO:0000256" key="12">
    <source>
        <dbReference type="ARBA" id="ARBA00023212"/>
    </source>
</evidence>
<sequence length="172" mass="19158">MAQISATDSRDISVDPLTLEEILTVFNNPINEEQAWAVCHQCAHYFSVETARRTFRDLYTHGIRSVRIKKDGNVIIDATEVVLSKGQQEVFAPIIVLSQVPGHTQLILSCGIDPGVRVGIITADRESRRYCFSGDHSHKCQVPVLQILTGRISFNEVTKTKVSFSIVMSTNN</sequence>
<evidence type="ECO:0000256" key="13">
    <source>
        <dbReference type="ARBA" id="ARBA00023329"/>
    </source>
</evidence>
<evidence type="ECO:0000256" key="4">
    <source>
        <dbReference type="ARBA" id="ARBA00010956"/>
    </source>
</evidence>
<dbReference type="GO" id="GO:0030041">
    <property type="term" value="P:actin filament polymerization"/>
    <property type="evidence" value="ECO:0007669"/>
    <property type="project" value="TreeGrafter"/>
</dbReference>
<keyword evidence="6" id="KW-1003">Cell membrane</keyword>
<evidence type="ECO:0000256" key="1">
    <source>
        <dbReference type="ARBA" id="ARBA00004180"/>
    </source>
</evidence>